<comment type="caution">
    <text evidence="1">The sequence shown here is derived from an EMBL/GenBank/DDBJ whole genome shotgun (WGS) entry which is preliminary data.</text>
</comment>
<proteinExistence type="predicted"/>
<evidence type="ECO:0000313" key="1">
    <source>
        <dbReference type="EMBL" id="MFD0849778.1"/>
    </source>
</evidence>
<keyword evidence="2" id="KW-1185">Reference proteome</keyword>
<sequence>MINEQKRSDGRISVRDKGTISLLQEWLDIFVVGKDKREIINAIIGPMRRIRKLRQQPAHSFLKNEFSHDFHAKRREVLTEVLEALALLRTILSRHRRARHINVPAWLDSSNIHVF</sequence>
<accession>A0ABW3C5L5</accession>
<gene>
    <name evidence="1" type="ORF">ACFQ00_15695</name>
</gene>
<dbReference type="Proteomes" id="UP001597124">
    <property type="component" value="Unassembled WGS sequence"/>
</dbReference>
<name>A0ABW3C5L5_SPHXN</name>
<evidence type="ECO:0000313" key="2">
    <source>
        <dbReference type="Proteomes" id="UP001597124"/>
    </source>
</evidence>
<protein>
    <submittedName>
        <fullName evidence="1">Uncharacterized protein</fullName>
    </submittedName>
</protein>
<dbReference type="EMBL" id="JBHTIK010000012">
    <property type="protein sequence ID" value="MFD0849778.1"/>
    <property type="molecule type" value="Genomic_DNA"/>
</dbReference>
<organism evidence="1 2">
    <name type="scientific">Sphingosinicella xenopeptidilytica</name>
    <dbReference type="NCBI Taxonomy" id="364098"/>
    <lineage>
        <taxon>Bacteria</taxon>
        <taxon>Pseudomonadati</taxon>
        <taxon>Pseudomonadota</taxon>
        <taxon>Alphaproteobacteria</taxon>
        <taxon>Sphingomonadales</taxon>
        <taxon>Sphingosinicellaceae</taxon>
        <taxon>Sphingosinicella</taxon>
    </lineage>
</organism>
<reference evidence="2" key="1">
    <citation type="journal article" date="2019" name="Int. J. Syst. Evol. Microbiol.">
        <title>The Global Catalogue of Microorganisms (GCM) 10K type strain sequencing project: providing services to taxonomists for standard genome sequencing and annotation.</title>
        <authorList>
            <consortium name="The Broad Institute Genomics Platform"/>
            <consortium name="The Broad Institute Genome Sequencing Center for Infectious Disease"/>
            <person name="Wu L."/>
            <person name="Ma J."/>
        </authorList>
    </citation>
    <scope>NUCLEOTIDE SEQUENCE [LARGE SCALE GENOMIC DNA]</scope>
    <source>
        <strain evidence="2">CCUG 52537</strain>
    </source>
</reference>
<dbReference type="RefSeq" id="WP_381492867.1">
    <property type="nucleotide sequence ID" value="NZ_JBHTIK010000012.1"/>
</dbReference>